<dbReference type="Pfam" id="PF25275">
    <property type="entry name" value="Golvesin_C"/>
    <property type="match status" value="1"/>
</dbReference>
<dbReference type="AlphaFoldDB" id="A0A381YI33"/>
<organism evidence="5">
    <name type="scientific">marine metagenome</name>
    <dbReference type="NCBI Taxonomy" id="408172"/>
    <lineage>
        <taxon>unclassified sequences</taxon>
        <taxon>metagenomes</taxon>
        <taxon>ecological metagenomes</taxon>
    </lineage>
</organism>
<name>A0A381YI33_9ZZZZ</name>
<dbReference type="InterPro" id="IPR011429">
    <property type="entry name" value="Cyt_c_Planctomycete-type"/>
</dbReference>
<evidence type="ECO:0000259" key="4">
    <source>
        <dbReference type="Pfam" id="PF25275"/>
    </source>
</evidence>
<feature type="non-terminal residue" evidence="5">
    <location>
        <position position="762"/>
    </location>
</feature>
<evidence type="ECO:0000313" key="5">
    <source>
        <dbReference type="EMBL" id="SVA76211.1"/>
    </source>
</evidence>
<evidence type="ECO:0000256" key="1">
    <source>
        <dbReference type="SAM" id="MobiDB-lite"/>
    </source>
</evidence>
<sequence>MTLRKVVCVSFVVAAHFSLLTPKLSADNPTKFESRVTPFLAKYCFDCHDDETQKGDVAFHELNGVNADNARLWKSIWEQVALKEMPPKKKKTQPNLEERQQLAELIVTEMQRVLKEKGGFYEHLHPSKGNLLDHDLLFGELPKNLEPTSSPARIWRLHPQEHFTRLNELISVEPPYDPNKPGARARGDHVPTDRKTGTNIYLGIHDVLDWVGTNFSLHHSLKNITPILSTKVKRGLQHYPHLYSVNSSETLRIANDAETIIRFMAYGPDAKAFQFADHVSDIDEKHRGIAIYKGRTILTKHGVPQGVFFYKKSKRPITPVHDLMAEPGVNDERLKAAVDFLFEALTLRLPTVEESATYLGIVKQSIEELGKEQGAILGLTPIFLDRAALFRTELCETGTPDKYDRVMLEGQELSLAINAAFSYLAPDTKLKQALKTGRLKTREDVKREVIRILNDDSIRKPAILRFFREYFDYDLASKVDKDDNLLKKAGGLSKSKSHRQLMAEMTTNTDRLVELILKEDKNVLSELLTTDRAILPEKLSDQGYFGEMSKNGKIVGKPVVPDSSKKKALLPVQAKDLPGIIVDNSDAKVMGEWTKSSRSKDRVGSDYLITEVDVNEKAKALPPLKATALPGIVVDNRDAKTTGYWGKASGVKNHVGSEYLLSRTPGSKAVYPVKFPEEGKYEVRITIAQHANRSSKTLVTVRHKGGEEAFRINQRISAGSFNKGGSDGYFQSLGFFEFPSGPWDAVEFSTKGGDGLVVADAV</sequence>
<feature type="region of interest" description="Disordered" evidence="1">
    <location>
        <begin position="173"/>
        <end position="192"/>
    </location>
</feature>
<dbReference type="InterPro" id="IPR033803">
    <property type="entry name" value="CBD-like_Golvesin-Xly"/>
</dbReference>
<evidence type="ECO:0000259" key="2">
    <source>
        <dbReference type="Pfam" id="PF07631"/>
    </source>
</evidence>
<feature type="domain" description="DUF1592" evidence="2">
    <location>
        <begin position="416"/>
        <end position="540"/>
    </location>
</feature>
<feature type="domain" description="Cytochrome C Planctomycete-type" evidence="3">
    <location>
        <begin position="44"/>
        <end position="88"/>
    </location>
</feature>
<dbReference type="Pfam" id="PF07631">
    <property type="entry name" value="PSD4"/>
    <property type="match status" value="1"/>
</dbReference>
<accession>A0A381YI33</accession>
<proteinExistence type="predicted"/>
<protein>
    <recommendedName>
        <fullName evidence="6">DUF1587 domain-containing protein</fullName>
    </recommendedName>
</protein>
<dbReference type="EMBL" id="UINC01018196">
    <property type="protein sequence ID" value="SVA76211.1"/>
    <property type="molecule type" value="Genomic_DNA"/>
</dbReference>
<feature type="domain" description="Golvesin/Xly CBD-like" evidence="4">
    <location>
        <begin position="632"/>
        <end position="762"/>
    </location>
</feature>
<evidence type="ECO:0008006" key="6">
    <source>
        <dbReference type="Google" id="ProtNLM"/>
    </source>
</evidence>
<dbReference type="InterPro" id="IPR013042">
    <property type="entry name" value="DUF1592"/>
</dbReference>
<evidence type="ECO:0000259" key="3">
    <source>
        <dbReference type="Pfam" id="PF07635"/>
    </source>
</evidence>
<reference evidence="5" key="1">
    <citation type="submission" date="2018-05" db="EMBL/GenBank/DDBJ databases">
        <authorList>
            <person name="Lanie J.A."/>
            <person name="Ng W.-L."/>
            <person name="Kazmierczak K.M."/>
            <person name="Andrzejewski T.M."/>
            <person name="Davidsen T.M."/>
            <person name="Wayne K.J."/>
            <person name="Tettelin H."/>
            <person name="Glass J.I."/>
            <person name="Rusch D."/>
            <person name="Podicherti R."/>
            <person name="Tsui H.-C.T."/>
            <person name="Winkler M.E."/>
        </authorList>
    </citation>
    <scope>NUCLEOTIDE SEQUENCE</scope>
</reference>
<gene>
    <name evidence="5" type="ORF">METZ01_LOCUS129065</name>
</gene>
<dbReference type="Pfam" id="PF07635">
    <property type="entry name" value="PSCyt1"/>
    <property type="match status" value="1"/>
</dbReference>